<protein>
    <submittedName>
        <fullName evidence="4">Glucosaminidase</fullName>
    </submittedName>
</protein>
<dbReference type="GO" id="GO:0004040">
    <property type="term" value="F:amidase activity"/>
    <property type="evidence" value="ECO:0007669"/>
    <property type="project" value="InterPro"/>
</dbReference>
<keyword evidence="1 2" id="KW-0732">Signal</keyword>
<dbReference type="PANTHER" id="PTHR43308:SF5">
    <property type="entry name" value="S-LAYER PROTEIN _ PEPTIDOGLYCAN ENDO-BETA-N-ACETYLGLUCOSAMINIDASE"/>
    <property type="match status" value="1"/>
</dbReference>
<dbReference type="RefSeq" id="WP_002114806.1">
    <property type="nucleotide sequence ID" value="NZ_FMJF01000034.1"/>
</dbReference>
<name>A0A1D3MUI7_BACMY</name>
<evidence type="ECO:0000256" key="1">
    <source>
        <dbReference type="ARBA" id="ARBA00022729"/>
    </source>
</evidence>
<dbReference type="SMART" id="SM00047">
    <property type="entry name" value="LYZ2"/>
    <property type="match status" value="1"/>
</dbReference>
<evidence type="ECO:0000256" key="2">
    <source>
        <dbReference type="SAM" id="SignalP"/>
    </source>
</evidence>
<dbReference type="Pfam" id="PF00395">
    <property type="entry name" value="SLH"/>
    <property type="match status" value="3"/>
</dbReference>
<reference evidence="4 5" key="1">
    <citation type="submission" date="2016-05" db="EMBL/GenBank/DDBJ databases">
        <title>Bacillus thuringiensis and Bacillus weihenstephanensis as novel biocontrol agents of wilt causing Verticillium species.</title>
        <authorList>
            <person name="Hollensteiner J."/>
            <person name="Wemheuer F."/>
            <person name="Harting R."/>
            <person name="Kolarzyk A."/>
            <person name="Diaz-Valerio S."/>
            <person name="Poehlein A."/>
            <person name="Brzuszkiewicz E."/>
            <person name="Nesemann K."/>
            <person name="Braus-Stromeyer S."/>
            <person name="Braus G."/>
            <person name="Daniel R."/>
            <person name="Liesegang H."/>
        </authorList>
    </citation>
    <scope>NUCLEOTIDE SEQUENCE [LARGE SCALE GENOMIC DNA]</scope>
    <source>
        <strain evidence="4 5">GOE11</strain>
    </source>
</reference>
<evidence type="ECO:0000313" key="4">
    <source>
        <dbReference type="EMBL" id="OFE00224.1"/>
    </source>
</evidence>
<feature type="chain" id="PRO_5030026364" evidence="2">
    <location>
        <begin position="27"/>
        <end position="620"/>
    </location>
</feature>
<dbReference type="AlphaFoldDB" id="A0A1D3MUI7"/>
<dbReference type="PANTHER" id="PTHR43308">
    <property type="entry name" value="OUTER MEMBRANE PROTEIN ALPHA-RELATED"/>
    <property type="match status" value="1"/>
</dbReference>
<dbReference type="InterPro" id="IPR002901">
    <property type="entry name" value="MGlyc_endo_b_GlcNAc-like_dom"/>
</dbReference>
<organism evidence="4 5">
    <name type="scientific">Bacillus mycoides</name>
    <dbReference type="NCBI Taxonomy" id="1405"/>
    <lineage>
        <taxon>Bacteria</taxon>
        <taxon>Bacillati</taxon>
        <taxon>Bacillota</taxon>
        <taxon>Bacilli</taxon>
        <taxon>Bacillales</taxon>
        <taxon>Bacillaceae</taxon>
        <taxon>Bacillus</taxon>
        <taxon>Bacillus cereus group</taxon>
    </lineage>
</organism>
<dbReference type="InterPro" id="IPR001119">
    <property type="entry name" value="SLH_dom"/>
</dbReference>
<comment type="caution">
    <text evidence="4">The sequence shown here is derived from an EMBL/GenBank/DDBJ whole genome shotgun (WGS) entry which is preliminary data.</text>
</comment>
<gene>
    <name evidence="4" type="ORF">BWGOE11_09180</name>
</gene>
<dbReference type="Pfam" id="PF01832">
    <property type="entry name" value="Glucosaminidase"/>
    <property type="match status" value="1"/>
</dbReference>
<dbReference type="InterPro" id="IPR051465">
    <property type="entry name" value="Cell_Envelope_Struct_Comp"/>
</dbReference>
<feature type="signal peptide" evidence="2">
    <location>
        <begin position="1"/>
        <end position="26"/>
    </location>
</feature>
<feature type="domain" description="SLH" evidence="3">
    <location>
        <begin position="143"/>
        <end position="207"/>
    </location>
</feature>
<accession>A0A1D3MUI7</accession>
<evidence type="ECO:0000313" key="5">
    <source>
        <dbReference type="Proteomes" id="UP000175835"/>
    </source>
</evidence>
<proteinExistence type="predicted"/>
<sequence length="620" mass="69982">MKTFSKGITAVALTGSLLLTPISSYAANDDITGHMFETNMRSLITKGILMGYGENVYAPDKQVTRAEFATLIARSLNLPKADSNFKDVPPSYGLYDGVSRAYGAKIINGRTNETFSPNDVITREEMSIMVKRALDYKNIKIAVSPLTFTDKDSINYKEHVQVMVATQIIKGYPEDNTFRPHLSATRGMASAMLDRMLQTIEKNGDSNLVETKKYVVTNVRENGTEQELERYSTYKEAVTAAQNKGINAVKYENEFLWIKDGFASAKRITGQNIINIYDEKLSAVYTYIQYGTELKVLEVGEDRVKVQLSDLTGYVKKNEINLIPANEMKQSSYYVKSDGYLYHKYYTYNTSSPGYTEFRYGVAPSFMKQGQQMYSVDGKTFGDETFYQYFNYLSLRSKTDYTAEQLDSYVKSIKPDSPLIGLGKKFKEVESKYNVNALFLYSLAIHESYYGTSALAEDKNNLFGLKATDDSPYGNGEAFNSKEDCIEHAAKVYMNEGYLNPGHWRYTATYTGDKAAGLNAKYASDANWGKKVAGHMNRFDSYLGKKEYNKYKLARVMNNVEVKKNPSISNERLYRLNTNAVVTVTGEEIINGKAWVKVISDNPTVTEAYIAKESLEYVKH</sequence>
<dbReference type="EMBL" id="LXLX01000014">
    <property type="protein sequence ID" value="OFE00224.1"/>
    <property type="molecule type" value="Genomic_DNA"/>
</dbReference>
<evidence type="ECO:0000259" key="3">
    <source>
        <dbReference type="PROSITE" id="PS51272"/>
    </source>
</evidence>
<dbReference type="Gene3D" id="1.10.530.10">
    <property type="match status" value="1"/>
</dbReference>
<feature type="domain" description="SLH" evidence="3">
    <location>
        <begin position="23"/>
        <end position="86"/>
    </location>
</feature>
<dbReference type="Proteomes" id="UP000175835">
    <property type="component" value="Unassembled WGS sequence"/>
</dbReference>
<dbReference type="PROSITE" id="PS51272">
    <property type="entry name" value="SLH"/>
    <property type="match status" value="2"/>
</dbReference>
<dbReference type="PATRIC" id="fig|86662.23.peg.810"/>